<name>A0A1H2Y3G0_THIRO</name>
<dbReference type="EMBL" id="FNNZ01000012">
    <property type="protein sequence ID" value="SDW99348.1"/>
    <property type="molecule type" value="Genomic_DNA"/>
</dbReference>
<proteinExistence type="predicted"/>
<dbReference type="OrthoDB" id="9805612at2"/>
<gene>
    <name evidence="2" type="ORF">SAMN05421783_11211</name>
</gene>
<dbReference type="GO" id="GO:0016740">
    <property type="term" value="F:transferase activity"/>
    <property type="evidence" value="ECO:0007669"/>
    <property type="project" value="UniProtKB-KW"/>
</dbReference>
<accession>A0A1H2Y3G0</accession>
<dbReference type="InterPro" id="IPR029044">
    <property type="entry name" value="Nucleotide-diphossugar_trans"/>
</dbReference>
<dbReference type="InterPro" id="IPR050834">
    <property type="entry name" value="Glycosyltransf_2"/>
</dbReference>
<dbReference type="PANTHER" id="PTHR43685:SF2">
    <property type="entry name" value="GLYCOSYLTRANSFERASE 2-LIKE DOMAIN-CONTAINING PROTEIN"/>
    <property type="match status" value="1"/>
</dbReference>
<keyword evidence="2" id="KW-0808">Transferase</keyword>
<evidence type="ECO:0000313" key="3">
    <source>
        <dbReference type="Proteomes" id="UP000198816"/>
    </source>
</evidence>
<feature type="domain" description="Glycosyltransferase 2-like" evidence="1">
    <location>
        <begin position="6"/>
        <end position="114"/>
    </location>
</feature>
<dbReference type="RefSeq" id="WP_093032820.1">
    <property type="nucleotide sequence ID" value="NZ_FNNZ01000012.1"/>
</dbReference>
<dbReference type="Proteomes" id="UP000198816">
    <property type="component" value="Unassembled WGS sequence"/>
</dbReference>
<evidence type="ECO:0000259" key="1">
    <source>
        <dbReference type="Pfam" id="PF00535"/>
    </source>
</evidence>
<dbReference type="Gene3D" id="3.90.550.10">
    <property type="entry name" value="Spore Coat Polysaccharide Biosynthesis Protein SpsA, Chain A"/>
    <property type="match status" value="1"/>
</dbReference>
<protein>
    <submittedName>
        <fullName evidence="2">Glycosyltransferase involved in cell wall bisynthesis</fullName>
    </submittedName>
</protein>
<organism evidence="2 3">
    <name type="scientific">Thiocapsa roseopersicina</name>
    <dbReference type="NCBI Taxonomy" id="1058"/>
    <lineage>
        <taxon>Bacteria</taxon>
        <taxon>Pseudomonadati</taxon>
        <taxon>Pseudomonadota</taxon>
        <taxon>Gammaproteobacteria</taxon>
        <taxon>Chromatiales</taxon>
        <taxon>Chromatiaceae</taxon>
        <taxon>Thiocapsa</taxon>
    </lineage>
</organism>
<keyword evidence="3" id="KW-1185">Reference proteome</keyword>
<dbReference type="CDD" id="cd00761">
    <property type="entry name" value="Glyco_tranf_GTA_type"/>
    <property type="match status" value="1"/>
</dbReference>
<dbReference type="AlphaFoldDB" id="A0A1H2Y3G0"/>
<dbReference type="STRING" id="1058.SAMN05421783_11211"/>
<dbReference type="SUPFAM" id="SSF53448">
    <property type="entry name" value="Nucleotide-diphospho-sugar transferases"/>
    <property type="match status" value="1"/>
</dbReference>
<reference evidence="3" key="1">
    <citation type="submission" date="2016-10" db="EMBL/GenBank/DDBJ databases">
        <authorList>
            <person name="Varghese N."/>
            <person name="Submissions S."/>
        </authorList>
    </citation>
    <scope>NUCLEOTIDE SEQUENCE [LARGE SCALE GENOMIC DNA]</scope>
    <source>
        <strain evidence="3">DSM 217</strain>
    </source>
</reference>
<sequence>MSELVSVVIPVYNGERHVGATLQSVAEQSHGRLEILVVDDGSTDGTADILSLFARQDTRIRILRQANKGVAAARNLGIRSARGDFIAPLDADDVWHPERISKQLRCLLDAPSDVGLVYSPWITIDESGAGISPCMDRDRFEGIVWLQLMLGNFLGSASTCLIKVACLRKIGLYDEEYFVQRAQGCEDWDLYLRIARRFRLLCQPDCLIAYRQVRGSMSVDVEQMMRSYERMMSKVGHPGVAFPKQVHRWSRAAYLLYLADRAALARRVGLTARLLLRVIALDPVRVLDPRVGRTLARSLLADLRSRVPAPDPAPATSSELWNEATPLSTRPIPARAIVWDSIRRGREQTIAGLQQSLAWPVPCAPDPSESAVAQP</sequence>
<dbReference type="Pfam" id="PF00535">
    <property type="entry name" value="Glycos_transf_2"/>
    <property type="match status" value="1"/>
</dbReference>
<dbReference type="InterPro" id="IPR001173">
    <property type="entry name" value="Glyco_trans_2-like"/>
</dbReference>
<evidence type="ECO:0000313" key="2">
    <source>
        <dbReference type="EMBL" id="SDW99348.1"/>
    </source>
</evidence>
<dbReference type="PANTHER" id="PTHR43685">
    <property type="entry name" value="GLYCOSYLTRANSFERASE"/>
    <property type="match status" value="1"/>
</dbReference>